<dbReference type="EMBL" id="VDMD01000003">
    <property type="protein sequence ID" value="TRM66491.1"/>
    <property type="molecule type" value="Genomic_DNA"/>
</dbReference>
<dbReference type="InterPro" id="IPR005197">
    <property type="entry name" value="Glyco_hydro_71"/>
</dbReference>
<dbReference type="CDD" id="cd11577">
    <property type="entry name" value="GH71"/>
    <property type="match status" value="1"/>
</dbReference>
<protein>
    <submittedName>
        <fullName evidence="2">Glycoside hydrolase family 71 protein</fullName>
    </submittedName>
</protein>
<feature type="chain" id="PRO_5022217442" evidence="1">
    <location>
        <begin position="21"/>
        <end position="518"/>
    </location>
</feature>
<dbReference type="AlphaFoldDB" id="A0A550CNW5"/>
<gene>
    <name evidence="2" type="ORF">BD626DRAFT_627032</name>
</gene>
<evidence type="ECO:0000256" key="1">
    <source>
        <dbReference type="SAM" id="SignalP"/>
    </source>
</evidence>
<feature type="signal peptide" evidence="1">
    <location>
        <begin position="1"/>
        <end position="20"/>
    </location>
</feature>
<dbReference type="Proteomes" id="UP000320762">
    <property type="component" value="Unassembled WGS sequence"/>
</dbReference>
<keyword evidence="1" id="KW-0732">Signal</keyword>
<dbReference type="Gene3D" id="3.20.20.80">
    <property type="entry name" value="Glycosidases"/>
    <property type="match status" value="1"/>
</dbReference>
<name>A0A550CNW5_9AGAR</name>
<dbReference type="Pfam" id="PF03659">
    <property type="entry name" value="Glyco_hydro_71"/>
    <property type="match status" value="1"/>
</dbReference>
<dbReference type="OrthoDB" id="3257981at2759"/>
<evidence type="ECO:0000313" key="3">
    <source>
        <dbReference type="Proteomes" id="UP000320762"/>
    </source>
</evidence>
<sequence>MQLSAVLLSSILVFVPGALAAPTARDLTVSADVGISAAETGDKLVFCHFMIGVVSNRASADDYDDDMRHAHAMGIDAFALNIGTDNYTSTQLDYAYESAARNEMKVFISFDFNRFQVNQGADLGAQIAAFAGKDAQLKIGEKVFASSFAGDGVDSQAVRDAAGVDIFWAPNFRADADVGAVDGLLNWIAWPNNGNNKAPTGGEALVSVADGDAAYVAALGEKPMIAALSPWFFTHFGSEVDYSKNWVFPSDLLIYRRWMDILASKPQFVEMITWNDYGESHYMGPLNSSHTDDGGSKWANDMPHTGWLELSQPFIAAFKAGATDISDYITEDKLIYWYRPTPKSLDCDATDTTMDDANNSTGNYFKGRPDGWDTLTDEVFVVSLLTAPGTTTVNTGGAVHTFDAPAGASAFSVPFAVGAQTFSVERDGAQVLQATSLKEIKNECPCGMYNFNAYVGTVPEGAADVLAQDGLSNFATGLKVACDPQPSLGTTPPAVAAVTATLDPGTPAPTSPAIRRRR</sequence>
<dbReference type="GO" id="GO:0051118">
    <property type="term" value="F:glucan endo-1,3-alpha-glucosidase activity"/>
    <property type="evidence" value="ECO:0007669"/>
    <property type="project" value="InterPro"/>
</dbReference>
<keyword evidence="2" id="KW-0378">Hydrolase</keyword>
<organism evidence="2 3">
    <name type="scientific">Schizophyllum amplum</name>
    <dbReference type="NCBI Taxonomy" id="97359"/>
    <lineage>
        <taxon>Eukaryota</taxon>
        <taxon>Fungi</taxon>
        <taxon>Dikarya</taxon>
        <taxon>Basidiomycota</taxon>
        <taxon>Agaricomycotina</taxon>
        <taxon>Agaricomycetes</taxon>
        <taxon>Agaricomycetidae</taxon>
        <taxon>Agaricales</taxon>
        <taxon>Schizophyllaceae</taxon>
        <taxon>Schizophyllum</taxon>
    </lineage>
</organism>
<comment type="caution">
    <text evidence="2">The sequence shown here is derived from an EMBL/GenBank/DDBJ whole genome shotgun (WGS) entry which is preliminary data.</text>
</comment>
<keyword evidence="3" id="KW-1185">Reference proteome</keyword>
<reference evidence="2 3" key="1">
    <citation type="journal article" date="2019" name="New Phytol.">
        <title>Comparative genomics reveals unique wood-decay strategies and fruiting body development in the Schizophyllaceae.</title>
        <authorList>
            <person name="Almasi E."/>
            <person name="Sahu N."/>
            <person name="Krizsan K."/>
            <person name="Balint B."/>
            <person name="Kovacs G.M."/>
            <person name="Kiss B."/>
            <person name="Cseklye J."/>
            <person name="Drula E."/>
            <person name="Henrissat B."/>
            <person name="Nagy I."/>
            <person name="Chovatia M."/>
            <person name="Adam C."/>
            <person name="LaButti K."/>
            <person name="Lipzen A."/>
            <person name="Riley R."/>
            <person name="Grigoriev I.V."/>
            <person name="Nagy L.G."/>
        </authorList>
    </citation>
    <scope>NUCLEOTIDE SEQUENCE [LARGE SCALE GENOMIC DNA]</scope>
    <source>
        <strain evidence="2 3">NL-1724</strain>
    </source>
</reference>
<dbReference type="STRING" id="97359.A0A550CNW5"/>
<accession>A0A550CNW5</accession>
<proteinExistence type="predicted"/>
<evidence type="ECO:0000313" key="2">
    <source>
        <dbReference type="EMBL" id="TRM66491.1"/>
    </source>
</evidence>